<gene>
    <name evidence="1" type="ORF">ACOLOM_LOCUS8018</name>
</gene>
<organism evidence="1 2">
    <name type="scientific">Acaulospora colombiana</name>
    <dbReference type="NCBI Taxonomy" id="27376"/>
    <lineage>
        <taxon>Eukaryota</taxon>
        <taxon>Fungi</taxon>
        <taxon>Fungi incertae sedis</taxon>
        <taxon>Mucoromycota</taxon>
        <taxon>Glomeromycotina</taxon>
        <taxon>Glomeromycetes</taxon>
        <taxon>Diversisporales</taxon>
        <taxon>Acaulosporaceae</taxon>
        <taxon>Acaulospora</taxon>
    </lineage>
</organism>
<name>A0ACA9NBJ8_9GLOM</name>
<dbReference type="EMBL" id="CAJVPT010019770">
    <property type="protein sequence ID" value="CAG8643530.1"/>
    <property type="molecule type" value="Genomic_DNA"/>
</dbReference>
<feature type="non-terminal residue" evidence="1">
    <location>
        <position position="1"/>
    </location>
</feature>
<comment type="caution">
    <text evidence="1">The sequence shown here is derived from an EMBL/GenBank/DDBJ whole genome shotgun (WGS) entry which is preliminary data.</text>
</comment>
<reference evidence="1" key="1">
    <citation type="submission" date="2021-06" db="EMBL/GenBank/DDBJ databases">
        <authorList>
            <person name="Kallberg Y."/>
            <person name="Tangrot J."/>
            <person name="Rosling A."/>
        </authorList>
    </citation>
    <scope>NUCLEOTIDE SEQUENCE</scope>
    <source>
        <strain evidence="1">CL356</strain>
    </source>
</reference>
<keyword evidence="2" id="KW-1185">Reference proteome</keyword>
<protein>
    <submittedName>
        <fullName evidence="1">3660_t:CDS:1</fullName>
    </submittedName>
</protein>
<proteinExistence type="predicted"/>
<accession>A0ACA9NBJ8</accession>
<sequence length="344" mass="36730">VYSEYLALLVCNDSSRAWRCDQSGGEFQEGNWNSDSAQIVNTKRVHTRLHQEAGGAFITNDNNSTAVNSENRIEKVSNVVTYYRYQGREFSEAPAGLTKQPPAPSTLAVNSATCSIMLVSQSIMSSLSGKVAIVTGAARGIGASIAISLAKEGANVVVNYVSPSSKPLAEKVAQEAQSYGPKALVVQANVGSLSDIDKLVKQTVSQFGRIDILVNNGGVVDFANIGDITPESFTRILSSLIWEKAVASSTYRALQLVKAAVESITRVMGTELRDKGIRVNAINPGPVVTDMFTSLPDELQDHFRATHPVAQPADIADAVLFLAGPNSRWINGGTLNTNNAAIFN</sequence>
<evidence type="ECO:0000313" key="1">
    <source>
        <dbReference type="EMBL" id="CAG8643530.1"/>
    </source>
</evidence>
<dbReference type="Proteomes" id="UP000789525">
    <property type="component" value="Unassembled WGS sequence"/>
</dbReference>
<evidence type="ECO:0000313" key="2">
    <source>
        <dbReference type="Proteomes" id="UP000789525"/>
    </source>
</evidence>